<sequence length="460" mass="51419">MEDGYGSHERVDDTADGPSSSFDFNHVCKLLDPKDTPTKLWHRIIDKVARVILFYQVEYEFTKPKISRCIRLTVALTRDGTNSLCTVVKPTVFLNDRELPVSFVESKIHRHYLKSADELTGLINAVEVEPVEAYTDELDSQPDSRLEPDPAAEKLQAILRRTKNQSIRAIAARAAGKVDGQNSPVQRRKNSRRVKELSCAQPASVDEPQAALPQISDEHSEESQIATPKVILATPTTERRIRPKPSAGTRKSGDVERVRLSRLTDSGIKSVFQTAMSSVRLKAASPPETYTRSLRPSTLKKTQKKGTNEDSDVESDTDSPPSYSRKGSPELYGPAYKKKKVAKYSWSTPSQGRVPLHSGHDVYIHHNTLQTLSKRCDLTKTKEWPKYAFLLLEHLSGGWADYFKRKSIGPETKFGIVQAFGDDLCEALVGHVEKVFQALIPKSVFVDTMNSAIAEYRANP</sequence>
<proteinExistence type="predicted"/>
<feature type="region of interest" description="Disordered" evidence="1">
    <location>
        <begin position="174"/>
        <end position="209"/>
    </location>
</feature>
<gene>
    <name evidence="2" type="primary">RvY_06955-1</name>
    <name evidence="2" type="synonym">RvY_06955.1</name>
    <name evidence="2" type="ORF">RvY_06955</name>
</gene>
<dbReference type="EMBL" id="BDGG01000003">
    <property type="protein sequence ID" value="GAU95319.1"/>
    <property type="molecule type" value="Genomic_DNA"/>
</dbReference>
<reference evidence="2 3" key="1">
    <citation type="journal article" date="2016" name="Nat. Commun.">
        <title>Extremotolerant tardigrade genome and improved radiotolerance of human cultured cells by tardigrade-unique protein.</title>
        <authorList>
            <person name="Hashimoto T."/>
            <person name="Horikawa D.D."/>
            <person name="Saito Y."/>
            <person name="Kuwahara H."/>
            <person name="Kozuka-Hata H."/>
            <person name="Shin-I T."/>
            <person name="Minakuchi Y."/>
            <person name="Ohishi K."/>
            <person name="Motoyama A."/>
            <person name="Aizu T."/>
            <person name="Enomoto A."/>
            <person name="Kondo K."/>
            <person name="Tanaka S."/>
            <person name="Hara Y."/>
            <person name="Koshikawa S."/>
            <person name="Sagara H."/>
            <person name="Miura T."/>
            <person name="Yokobori S."/>
            <person name="Miyagawa K."/>
            <person name="Suzuki Y."/>
            <person name="Kubo T."/>
            <person name="Oyama M."/>
            <person name="Kohara Y."/>
            <person name="Fujiyama A."/>
            <person name="Arakawa K."/>
            <person name="Katayama T."/>
            <person name="Toyoda A."/>
            <person name="Kunieda T."/>
        </authorList>
    </citation>
    <scope>NUCLEOTIDE SEQUENCE [LARGE SCALE GENOMIC DNA]</scope>
    <source>
        <strain evidence="2 3">YOKOZUNA-1</strain>
    </source>
</reference>
<feature type="compositionally biased region" description="Polar residues" evidence="1">
    <location>
        <begin position="288"/>
        <end position="300"/>
    </location>
</feature>
<dbReference type="AlphaFoldDB" id="A0A1D1V0D4"/>
<name>A0A1D1V0D4_RAMVA</name>
<accession>A0A1D1V0D4</accession>
<comment type="caution">
    <text evidence="2">The sequence shown here is derived from an EMBL/GenBank/DDBJ whole genome shotgun (WGS) entry which is preliminary data.</text>
</comment>
<evidence type="ECO:0000256" key="1">
    <source>
        <dbReference type="SAM" id="MobiDB-lite"/>
    </source>
</evidence>
<organism evidence="2 3">
    <name type="scientific">Ramazzottius varieornatus</name>
    <name type="common">Water bear</name>
    <name type="synonym">Tardigrade</name>
    <dbReference type="NCBI Taxonomy" id="947166"/>
    <lineage>
        <taxon>Eukaryota</taxon>
        <taxon>Metazoa</taxon>
        <taxon>Ecdysozoa</taxon>
        <taxon>Tardigrada</taxon>
        <taxon>Eutardigrada</taxon>
        <taxon>Parachela</taxon>
        <taxon>Hypsibioidea</taxon>
        <taxon>Ramazzottiidae</taxon>
        <taxon>Ramazzottius</taxon>
    </lineage>
</organism>
<feature type="region of interest" description="Disordered" evidence="1">
    <location>
        <begin position="282"/>
        <end position="332"/>
    </location>
</feature>
<dbReference type="Proteomes" id="UP000186922">
    <property type="component" value="Unassembled WGS sequence"/>
</dbReference>
<feature type="region of interest" description="Disordered" evidence="1">
    <location>
        <begin position="233"/>
        <end position="258"/>
    </location>
</feature>
<keyword evidence="3" id="KW-1185">Reference proteome</keyword>
<evidence type="ECO:0000313" key="2">
    <source>
        <dbReference type="EMBL" id="GAU95319.1"/>
    </source>
</evidence>
<evidence type="ECO:0000313" key="3">
    <source>
        <dbReference type="Proteomes" id="UP000186922"/>
    </source>
</evidence>
<protein>
    <submittedName>
        <fullName evidence="2">Uncharacterized protein</fullName>
    </submittedName>
</protein>